<keyword evidence="4 6" id="KW-0460">Magnesium</keyword>
<dbReference type="PANTHER" id="PTHR43250:SF2">
    <property type="entry name" value="EXODEOXYRIBONUCLEASE III"/>
    <property type="match status" value="1"/>
</dbReference>
<dbReference type="EC" id="3.1.11.2" evidence="9"/>
<feature type="site" description="Interaction with DNA substrate" evidence="7">
    <location>
        <position position="260"/>
    </location>
</feature>
<feature type="binding site" evidence="6">
    <location>
        <position position="259"/>
    </location>
    <ligand>
        <name>Mg(2+)</name>
        <dbReference type="ChEBI" id="CHEBI:18420"/>
        <label>1</label>
    </ligand>
</feature>
<dbReference type="Gene3D" id="3.60.10.10">
    <property type="entry name" value="Endonuclease/exonuclease/phosphatase"/>
    <property type="match status" value="1"/>
</dbReference>
<dbReference type="NCBIfam" id="TIGR00195">
    <property type="entry name" value="exoDNase_III"/>
    <property type="match status" value="1"/>
</dbReference>
<dbReference type="NCBIfam" id="TIGR00633">
    <property type="entry name" value="xth"/>
    <property type="match status" value="1"/>
</dbReference>
<feature type="active site" evidence="5">
    <location>
        <position position="116"/>
    </location>
</feature>
<sequence length="269" mass="29960">MIITSINVNGIRAAVKQRSEENLGMLPWLRGTKAEVVLLQEVRATHKQTLAALAPALEEGWHLAAAESSIAGRNGVAVLSRRPADAVRVGFGSEEFDDTGRYLEADFDGLTVGSLYLPSGDVGTERQDEKDRFRAAFGAHLAKLGRRRREVLVCGDWNIGHTELDIKNWKGNVKNSGFLPEERAWMSEYIGEGRAFKDVVRELHPGVPGPYAWWSWRGKAFDNDSGWRIDLQIANNALAKRAVSAHVERPAAYNLRWSDHAPVTVEYQD</sequence>
<dbReference type="PROSITE" id="PS51435">
    <property type="entry name" value="AP_NUCLEASE_F1_4"/>
    <property type="match status" value="1"/>
</dbReference>
<feature type="binding site" evidence="6">
    <location>
        <position position="7"/>
    </location>
    <ligand>
        <name>Mg(2+)</name>
        <dbReference type="ChEBI" id="CHEBI:18420"/>
        <label>1</label>
    </ligand>
</feature>
<keyword evidence="6" id="KW-0464">Manganese</keyword>
<feature type="binding site" evidence="6">
    <location>
        <position position="156"/>
    </location>
    <ligand>
        <name>Mg(2+)</name>
        <dbReference type="ChEBI" id="CHEBI:18420"/>
        <label>1</label>
    </ligand>
</feature>
<dbReference type="Proteomes" id="UP000317291">
    <property type="component" value="Unassembled WGS sequence"/>
</dbReference>
<organism evidence="9 10">
    <name type="scientific">Tsukamurella asaccharolytica</name>
    <dbReference type="NCBI Taxonomy" id="2592067"/>
    <lineage>
        <taxon>Bacteria</taxon>
        <taxon>Bacillati</taxon>
        <taxon>Actinomycetota</taxon>
        <taxon>Actinomycetes</taxon>
        <taxon>Mycobacteriales</taxon>
        <taxon>Tsukamurellaceae</taxon>
        <taxon>Tsukamurella</taxon>
    </lineage>
</organism>
<feature type="binding site" evidence="6">
    <location>
        <position position="41"/>
    </location>
    <ligand>
        <name>Mg(2+)</name>
        <dbReference type="ChEBI" id="CHEBI:18420"/>
        <label>1</label>
    </ligand>
</feature>
<evidence type="ECO:0000256" key="4">
    <source>
        <dbReference type="ARBA" id="ARBA00022842"/>
    </source>
</evidence>
<dbReference type="RefSeq" id="WP_146561387.1">
    <property type="nucleotide sequence ID" value="NZ_VIGW01000005.1"/>
</dbReference>
<evidence type="ECO:0000256" key="5">
    <source>
        <dbReference type="PIRSR" id="PIRSR604808-1"/>
    </source>
</evidence>
<evidence type="ECO:0000256" key="1">
    <source>
        <dbReference type="ARBA" id="ARBA00007092"/>
    </source>
</evidence>
<evidence type="ECO:0000256" key="7">
    <source>
        <dbReference type="PIRSR" id="PIRSR604808-3"/>
    </source>
</evidence>
<dbReference type="PANTHER" id="PTHR43250">
    <property type="entry name" value="EXODEOXYRIBONUCLEASE III"/>
    <property type="match status" value="1"/>
</dbReference>
<feature type="site" description="Important for catalytic activity" evidence="7">
    <location>
        <position position="230"/>
    </location>
</feature>
<feature type="site" description="Transition state stabilizer" evidence="7">
    <location>
        <position position="158"/>
    </location>
</feature>
<accession>A0A5C5R8T1</accession>
<feature type="active site" description="Proton donor/acceptor" evidence="5">
    <location>
        <position position="156"/>
    </location>
</feature>
<keyword evidence="10" id="KW-1185">Reference proteome</keyword>
<dbReference type="GO" id="GO:0008311">
    <property type="term" value="F:double-stranded DNA 3'-5' DNA exonuclease activity"/>
    <property type="evidence" value="ECO:0007669"/>
    <property type="project" value="UniProtKB-EC"/>
</dbReference>
<keyword evidence="3 9" id="KW-0378">Hydrolase</keyword>
<evidence type="ECO:0000259" key="8">
    <source>
        <dbReference type="Pfam" id="PF03372"/>
    </source>
</evidence>
<evidence type="ECO:0000313" key="10">
    <source>
        <dbReference type="Proteomes" id="UP000317291"/>
    </source>
</evidence>
<dbReference type="AlphaFoldDB" id="A0A5C5R8T1"/>
<gene>
    <name evidence="9" type="primary">xth</name>
    <name evidence="9" type="ORF">FK529_12005</name>
</gene>
<comment type="similarity">
    <text evidence="1">Belongs to the DNA repair enzymes AP/ExoA family.</text>
</comment>
<comment type="caution">
    <text evidence="9">The sequence shown here is derived from an EMBL/GenBank/DDBJ whole genome shotgun (WGS) entry which is preliminary data.</text>
</comment>
<reference evidence="9 10" key="1">
    <citation type="submission" date="2019-06" db="EMBL/GenBank/DDBJ databases">
        <title>Tsukamurella conjunctivitidis sp. nov., Tsukamurella assacharolytica sp. nov. and Tsukamurella sputae sp. nov. isolated from patients with conjunctivitis, bacteraemia (lymphoma) and respiratory infection (sputum) in Hong Kong.</title>
        <authorList>
            <person name="Teng J.L.L."/>
            <person name="Lee H.H."/>
            <person name="Fong J.Y.H."/>
            <person name="Fok K.M.N."/>
            <person name="Lau S.K.P."/>
            <person name="Woo P.C.Y."/>
        </authorList>
    </citation>
    <scope>NUCLEOTIDE SEQUENCE [LARGE SCALE GENOMIC DNA]</scope>
    <source>
        <strain evidence="9 10">HKU71</strain>
    </source>
</reference>
<dbReference type="Pfam" id="PF03372">
    <property type="entry name" value="Exo_endo_phos"/>
    <property type="match status" value="1"/>
</dbReference>
<dbReference type="GO" id="GO:0006281">
    <property type="term" value="P:DNA repair"/>
    <property type="evidence" value="ECO:0007669"/>
    <property type="project" value="InterPro"/>
</dbReference>
<dbReference type="InterPro" id="IPR004808">
    <property type="entry name" value="AP_endonuc_1"/>
</dbReference>
<feature type="domain" description="Endonuclease/exonuclease/phosphatase" evidence="8">
    <location>
        <begin position="5"/>
        <end position="260"/>
    </location>
</feature>
<dbReference type="InterPro" id="IPR037493">
    <property type="entry name" value="ExoIII-like"/>
</dbReference>
<feature type="active site" description="Proton acceptor" evidence="5">
    <location>
        <position position="260"/>
    </location>
</feature>
<name>A0A5C5R8T1_9ACTN</name>
<feature type="binding site" evidence="6">
    <location>
        <position position="260"/>
    </location>
    <ligand>
        <name>Mg(2+)</name>
        <dbReference type="ChEBI" id="CHEBI:18420"/>
        <label>1</label>
    </ligand>
</feature>
<evidence type="ECO:0000256" key="3">
    <source>
        <dbReference type="ARBA" id="ARBA00022801"/>
    </source>
</evidence>
<evidence type="ECO:0000313" key="9">
    <source>
        <dbReference type="EMBL" id="TWS19228.1"/>
    </source>
</evidence>
<dbReference type="SUPFAM" id="SSF56219">
    <property type="entry name" value="DNase I-like"/>
    <property type="match status" value="1"/>
</dbReference>
<evidence type="ECO:0000256" key="6">
    <source>
        <dbReference type="PIRSR" id="PIRSR604808-2"/>
    </source>
</evidence>
<dbReference type="GO" id="GO:0046872">
    <property type="term" value="F:metal ion binding"/>
    <property type="evidence" value="ECO:0007669"/>
    <property type="project" value="UniProtKB-KW"/>
</dbReference>
<dbReference type="InterPro" id="IPR005135">
    <property type="entry name" value="Endo/exonuclease/phosphatase"/>
</dbReference>
<dbReference type="CDD" id="cd10281">
    <property type="entry name" value="Nape_like_AP-endo"/>
    <property type="match status" value="1"/>
</dbReference>
<feature type="binding site" evidence="6">
    <location>
        <position position="158"/>
    </location>
    <ligand>
        <name>Mg(2+)</name>
        <dbReference type="ChEBI" id="CHEBI:18420"/>
        <label>1</label>
    </ligand>
</feature>
<evidence type="ECO:0000256" key="2">
    <source>
        <dbReference type="ARBA" id="ARBA00022723"/>
    </source>
</evidence>
<keyword evidence="2 6" id="KW-0479">Metal-binding</keyword>
<dbReference type="OrthoDB" id="9803914at2"/>
<dbReference type="EMBL" id="VIGW01000005">
    <property type="protein sequence ID" value="TWS19228.1"/>
    <property type="molecule type" value="Genomic_DNA"/>
</dbReference>
<dbReference type="InterPro" id="IPR036691">
    <property type="entry name" value="Endo/exonu/phosph_ase_sf"/>
</dbReference>
<protein>
    <submittedName>
        <fullName evidence="9">Exodeoxyribonuclease III</fullName>
        <ecNumber evidence="9">3.1.11.2</ecNumber>
    </submittedName>
</protein>
<comment type="cofactor">
    <cofactor evidence="6">
        <name>Mg(2+)</name>
        <dbReference type="ChEBI" id="CHEBI:18420"/>
    </cofactor>
    <cofactor evidence="6">
        <name>Mn(2+)</name>
        <dbReference type="ChEBI" id="CHEBI:29035"/>
    </cofactor>
    <text evidence="6">Probably binds two magnesium or manganese ions per subunit.</text>
</comment>
<proteinExistence type="inferred from homology"/>